<keyword evidence="2" id="KW-1185">Reference proteome</keyword>
<accession>A0A9Q1CMB6</accession>
<name>A0A9Q1CMB6_HOLLE</name>
<dbReference type="Proteomes" id="UP001152320">
    <property type="component" value="Chromosome 1"/>
</dbReference>
<comment type="caution">
    <text evidence="1">The sequence shown here is derived from an EMBL/GenBank/DDBJ whole genome shotgun (WGS) entry which is preliminary data.</text>
</comment>
<dbReference type="OrthoDB" id="6138379at2759"/>
<reference evidence="1" key="1">
    <citation type="submission" date="2021-10" db="EMBL/GenBank/DDBJ databases">
        <title>Tropical sea cucumber genome reveals ecological adaptation and Cuvierian tubules defense mechanism.</title>
        <authorList>
            <person name="Chen T."/>
        </authorList>
    </citation>
    <scope>NUCLEOTIDE SEQUENCE</scope>
    <source>
        <strain evidence="1">Nanhai2018</strain>
        <tissue evidence="1">Muscle</tissue>
    </source>
</reference>
<dbReference type="AlphaFoldDB" id="A0A9Q1CMB6"/>
<dbReference type="EMBL" id="JAIZAY010000001">
    <property type="protein sequence ID" value="KAJ8047921.1"/>
    <property type="molecule type" value="Genomic_DNA"/>
</dbReference>
<protein>
    <submittedName>
        <fullName evidence="1">Uncharacterized protein</fullName>
    </submittedName>
</protein>
<organism evidence="1 2">
    <name type="scientific">Holothuria leucospilota</name>
    <name type="common">Black long sea cucumber</name>
    <name type="synonym">Mertensiothuria leucospilota</name>
    <dbReference type="NCBI Taxonomy" id="206669"/>
    <lineage>
        <taxon>Eukaryota</taxon>
        <taxon>Metazoa</taxon>
        <taxon>Echinodermata</taxon>
        <taxon>Eleutherozoa</taxon>
        <taxon>Echinozoa</taxon>
        <taxon>Holothuroidea</taxon>
        <taxon>Aspidochirotacea</taxon>
        <taxon>Aspidochirotida</taxon>
        <taxon>Holothuriidae</taxon>
        <taxon>Holothuria</taxon>
    </lineage>
</organism>
<evidence type="ECO:0000313" key="1">
    <source>
        <dbReference type="EMBL" id="KAJ8047921.1"/>
    </source>
</evidence>
<gene>
    <name evidence="1" type="ORF">HOLleu_00040</name>
</gene>
<evidence type="ECO:0000313" key="2">
    <source>
        <dbReference type="Proteomes" id="UP001152320"/>
    </source>
</evidence>
<proteinExistence type="predicted"/>
<sequence>MEHCVVSRIWEHLNHHHVITTEEHGFRNGMSCETQLTEAMNDWTSTLNKRKGQIDVILLDFL</sequence>